<evidence type="ECO:0000313" key="3">
    <source>
        <dbReference type="EMBL" id="OON21595.1"/>
    </source>
</evidence>
<keyword evidence="1" id="KW-0812">Transmembrane</keyword>
<dbReference type="Proteomes" id="UP000243686">
    <property type="component" value="Unassembled WGS sequence"/>
</dbReference>
<evidence type="ECO:0008006" key="5">
    <source>
        <dbReference type="Google" id="ProtNLM"/>
    </source>
</evidence>
<evidence type="ECO:0000256" key="1">
    <source>
        <dbReference type="SAM" id="Phobius"/>
    </source>
</evidence>
<keyword evidence="1" id="KW-0472">Membrane</keyword>
<feature type="chain" id="PRO_5012390908" description="Cathepsin propeptide inhibitor domain-containing protein" evidence="2">
    <location>
        <begin position="29"/>
        <end position="176"/>
    </location>
</feature>
<feature type="signal peptide" evidence="2">
    <location>
        <begin position="1"/>
        <end position="28"/>
    </location>
</feature>
<organism evidence="3 4">
    <name type="scientific">Opisthorchis viverrini</name>
    <name type="common">Southeast Asian liver fluke</name>
    <dbReference type="NCBI Taxonomy" id="6198"/>
    <lineage>
        <taxon>Eukaryota</taxon>
        <taxon>Metazoa</taxon>
        <taxon>Spiralia</taxon>
        <taxon>Lophotrochozoa</taxon>
        <taxon>Platyhelminthes</taxon>
        <taxon>Trematoda</taxon>
        <taxon>Digenea</taxon>
        <taxon>Opisthorchiida</taxon>
        <taxon>Opisthorchiata</taxon>
        <taxon>Opisthorchiidae</taxon>
        <taxon>Opisthorchis</taxon>
    </lineage>
</organism>
<evidence type="ECO:0000256" key="2">
    <source>
        <dbReference type="SAM" id="SignalP"/>
    </source>
</evidence>
<dbReference type="EMBL" id="KV892068">
    <property type="protein sequence ID" value="OON21595.1"/>
    <property type="molecule type" value="Genomic_DNA"/>
</dbReference>
<feature type="transmembrane region" description="Helical" evidence="1">
    <location>
        <begin position="109"/>
        <end position="127"/>
    </location>
</feature>
<keyword evidence="1" id="KW-1133">Transmembrane helix</keyword>
<evidence type="ECO:0000313" key="4">
    <source>
        <dbReference type="Proteomes" id="UP000243686"/>
    </source>
</evidence>
<name>A0A1S8X4D8_OPIVI</name>
<proteinExistence type="predicted"/>
<keyword evidence="4" id="KW-1185">Reference proteome</keyword>
<reference evidence="3 4" key="1">
    <citation type="submission" date="2015-03" db="EMBL/GenBank/DDBJ databases">
        <title>Draft genome of the nematode, Opisthorchis viverrini.</title>
        <authorList>
            <person name="Mitreva M."/>
        </authorList>
    </citation>
    <scope>NUCLEOTIDE SEQUENCE [LARGE SCALE GENOMIC DNA]</scope>
    <source>
        <strain evidence="3">Khon Kaen</strain>
    </source>
</reference>
<keyword evidence="2" id="KW-0732">Signal</keyword>
<gene>
    <name evidence="3" type="ORF">X801_02510</name>
</gene>
<accession>A0A1S8X4D8</accession>
<dbReference type="AlphaFoldDB" id="A0A1S8X4D8"/>
<protein>
    <recommendedName>
        <fullName evidence="5">Cathepsin propeptide inhibitor domain-containing protein</fullName>
    </recommendedName>
</protein>
<sequence length="176" mass="20477">MTTSRSMHLLLMIVLLTVLSAGVVKIKALPPQGGPILNEPNNESYHDDWSEEHLAFRHFMQLYKRNYFSTQRLAAKFHKRLDLESSRPAEDNVDSQFGKLKMNCLRSTHLLYVVMFLTVLTAGIVQVKARPPQGEASLNEHDRELYDDDVEDYVPAFRRFMRLYKRGYFATQRLGR</sequence>